<dbReference type="Proteomes" id="UP000198644">
    <property type="component" value="Unassembled WGS sequence"/>
</dbReference>
<name>A0A1I6II02_9GAMM</name>
<keyword evidence="2" id="KW-0732">Signal</keyword>
<reference evidence="3 4" key="1">
    <citation type="submission" date="2016-10" db="EMBL/GenBank/DDBJ databases">
        <authorList>
            <person name="de Groot N.N."/>
        </authorList>
    </citation>
    <scope>NUCLEOTIDE SEQUENCE [LARGE SCALE GENOMIC DNA]</scope>
    <source>
        <strain evidence="3 4">CGMCC 1.9167</strain>
    </source>
</reference>
<keyword evidence="4" id="KW-1185">Reference proteome</keyword>
<protein>
    <recommendedName>
        <fullName evidence="5">Soluble cytochrome b562</fullName>
    </recommendedName>
</protein>
<sequence length="122" mass="13581">MKQLFCCSALVTSMVFSGLSLATEVEHYEGKSANSLPEAVTNFSEYNEKLEKVLQGELTPEDLNEIHQLTYTLENAIARMEEELEHLAETLEEVHLASESANTGTVSEQGSAYLEKARQLIE</sequence>
<accession>A0A1I6II02</accession>
<feature type="signal peptide" evidence="2">
    <location>
        <begin position="1"/>
        <end position="22"/>
    </location>
</feature>
<proteinExistence type="predicted"/>
<feature type="coiled-coil region" evidence="1">
    <location>
        <begin position="70"/>
        <end position="97"/>
    </location>
</feature>
<dbReference type="Pfam" id="PF20531">
    <property type="entry name" value="DUF6746"/>
    <property type="match status" value="1"/>
</dbReference>
<dbReference type="RefSeq" id="WP_227662817.1">
    <property type="nucleotide sequence ID" value="NZ_FOYW01000001.1"/>
</dbReference>
<evidence type="ECO:0000313" key="4">
    <source>
        <dbReference type="Proteomes" id="UP000198644"/>
    </source>
</evidence>
<gene>
    <name evidence="3" type="ORF">SAMN05216203_2290</name>
</gene>
<evidence type="ECO:0000256" key="2">
    <source>
        <dbReference type="SAM" id="SignalP"/>
    </source>
</evidence>
<evidence type="ECO:0000313" key="3">
    <source>
        <dbReference type="EMBL" id="SFR65950.1"/>
    </source>
</evidence>
<feature type="chain" id="PRO_5011757031" description="Soluble cytochrome b562" evidence="2">
    <location>
        <begin position="23"/>
        <end position="122"/>
    </location>
</feature>
<organism evidence="3 4">
    <name type="scientific">Marinobacter daqiaonensis</name>
    <dbReference type="NCBI Taxonomy" id="650891"/>
    <lineage>
        <taxon>Bacteria</taxon>
        <taxon>Pseudomonadati</taxon>
        <taxon>Pseudomonadota</taxon>
        <taxon>Gammaproteobacteria</taxon>
        <taxon>Pseudomonadales</taxon>
        <taxon>Marinobacteraceae</taxon>
        <taxon>Marinobacter</taxon>
    </lineage>
</organism>
<dbReference type="EMBL" id="FOYW01000001">
    <property type="protein sequence ID" value="SFR65950.1"/>
    <property type="molecule type" value="Genomic_DNA"/>
</dbReference>
<dbReference type="STRING" id="650891.SAMN05216203_2290"/>
<dbReference type="AlphaFoldDB" id="A0A1I6II02"/>
<keyword evidence="1" id="KW-0175">Coiled coil</keyword>
<evidence type="ECO:0008006" key="5">
    <source>
        <dbReference type="Google" id="ProtNLM"/>
    </source>
</evidence>
<evidence type="ECO:0000256" key="1">
    <source>
        <dbReference type="SAM" id="Coils"/>
    </source>
</evidence>
<dbReference type="InterPro" id="IPR046634">
    <property type="entry name" value="DUF6746"/>
</dbReference>